<feature type="region of interest" description="Disordered" evidence="1">
    <location>
        <begin position="92"/>
        <end position="111"/>
    </location>
</feature>
<keyword evidence="2" id="KW-1133">Transmembrane helix</keyword>
<reference evidence="3 4" key="1">
    <citation type="submission" date="2019-02" db="EMBL/GenBank/DDBJ databases">
        <title>Genome sequencing of the rare red list fungi Phlebia centrifuga.</title>
        <authorList>
            <person name="Buettner E."/>
            <person name="Kellner H."/>
        </authorList>
    </citation>
    <scope>NUCLEOTIDE SEQUENCE [LARGE SCALE GENOMIC DNA]</scope>
    <source>
        <strain evidence="3 4">DSM 108282</strain>
    </source>
</reference>
<evidence type="ECO:0000256" key="2">
    <source>
        <dbReference type="SAM" id="Phobius"/>
    </source>
</evidence>
<dbReference type="AlphaFoldDB" id="A0A4S4KHU5"/>
<comment type="caution">
    <text evidence="3">The sequence shown here is derived from an EMBL/GenBank/DDBJ whole genome shotgun (WGS) entry which is preliminary data.</text>
</comment>
<sequence length="146" mass="15737">MLIRDGTVYFAILLIMNVVQVFVRTVPLFTNLDFVAQGVDILQSMLISRFLLNLRQVGSPEGDSQTVFNSQFSAPGFRVPTLGSMIGNMGQDLDHNPAEEVEDEDEAENVSDSVQAENMAVPGAIIEGYPSSTISTPSTSGLVLIA</sequence>
<feature type="transmembrane region" description="Helical" evidence="2">
    <location>
        <begin position="6"/>
        <end position="23"/>
    </location>
</feature>
<keyword evidence="4" id="KW-1185">Reference proteome</keyword>
<accession>A0A4S4KHU5</accession>
<feature type="compositionally biased region" description="Acidic residues" evidence="1">
    <location>
        <begin position="99"/>
        <end position="109"/>
    </location>
</feature>
<protein>
    <submittedName>
        <fullName evidence="3">Uncharacterized protein</fullName>
    </submittedName>
</protein>
<gene>
    <name evidence="3" type="ORF">EW026_g4194</name>
</gene>
<dbReference type="EMBL" id="SGPJ01000144">
    <property type="protein sequence ID" value="THG97888.1"/>
    <property type="molecule type" value="Genomic_DNA"/>
</dbReference>
<evidence type="ECO:0000313" key="4">
    <source>
        <dbReference type="Proteomes" id="UP000309038"/>
    </source>
</evidence>
<organism evidence="3 4">
    <name type="scientific">Hermanssonia centrifuga</name>
    <dbReference type="NCBI Taxonomy" id="98765"/>
    <lineage>
        <taxon>Eukaryota</taxon>
        <taxon>Fungi</taxon>
        <taxon>Dikarya</taxon>
        <taxon>Basidiomycota</taxon>
        <taxon>Agaricomycotina</taxon>
        <taxon>Agaricomycetes</taxon>
        <taxon>Polyporales</taxon>
        <taxon>Meruliaceae</taxon>
        <taxon>Hermanssonia</taxon>
    </lineage>
</organism>
<keyword evidence="2" id="KW-0812">Transmembrane</keyword>
<proteinExistence type="predicted"/>
<name>A0A4S4KHU5_9APHY</name>
<evidence type="ECO:0000313" key="3">
    <source>
        <dbReference type="EMBL" id="THG97888.1"/>
    </source>
</evidence>
<keyword evidence="2" id="KW-0472">Membrane</keyword>
<dbReference type="Proteomes" id="UP000309038">
    <property type="component" value="Unassembled WGS sequence"/>
</dbReference>
<evidence type="ECO:0000256" key="1">
    <source>
        <dbReference type="SAM" id="MobiDB-lite"/>
    </source>
</evidence>